<dbReference type="EMBL" id="CP002085">
    <property type="protein sequence ID" value="ADK85689.1"/>
    <property type="molecule type" value="Genomic_DNA"/>
</dbReference>
<gene>
    <name evidence="2" type="ordered locus">Deba_2327</name>
</gene>
<sequence>MKPAPPGVTAKEPTAQPGRPTGDEGPTLWPGRAVKATVLQAAANGRVVVRIAGQALVAESDLPLRPGQNLELIVEQASPRLVLALADRQHVAPSDARRAMGELLAGSQRLARQLETLLKIDFTARPLADKDTQKAAVGLQEAARAVIIDRQKAAEPALIRQSLAALAAKGGLSREANLAKARPEALVGDDLRSMAQRFLARLPLVSDQIAQQDPERAAELGRFAEAAKGLATTLEANQRLNAQILPEQSLLVLLLPLVLGGPADQGQLLLEPPPGDENERRQRPTRLAFFLRLEALGPVVVEALAQPGAVQADFLLDSEPKAAMVRGMLPQLAQALEAAGFTAQLAAAARPADDLEAQAPLARLIGREGQYLSVTV</sequence>
<accession>E1QJE6</accession>
<name>E1QJE6_DESB2</name>
<dbReference type="HOGENOM" id="CLU_735141_0_0_7"/>
<dbReference type="Gene3D" id="3.30.750.140">
    <property type="match status" value="1"/>
</dbReference>
<dbReference type="Proteomes" id="UP000009047">
    <property type="component" value="Chromosome"/>
</dbReference>
<keyword evidence="3" id="KW-1185">Reference proteome</keyword>
<dbReference type="AlphaFoldDB" id="E1QJE6"/>
<evidence type="ECO:0000313" key="2">
    <source>
        <dbReference type="EMBL" id="ADK85689.1"/>
    </source>
</evidence>
<proteinExistence type="predicted"/>
<reference evidence="2 3" key="1">
    <citation type="journal article" date="2010" name="Stand. Genomic Sci.">
        <title>Complete genome sequence of Desulfarculus baarsii type strain (2st14).</title>
        <authorList>
            <person name="Sun H."/>
            <person name="Spring S."/>
            <person name="Lapidus A."/>
            <person name="Davenport K."/>
            <person name="Del Rio T.G."/>
            <person name="Tice H."/>
            <person name="Nolan M."/>
            <person name="Copeland A."/>
            <person name="Cheng J.F."/>
            <person name="Lucas S."/>
            <person name="Tapia R."/>
            <person name="Goodwin L."/>
            <person name="Pitluck S."/>
            <person name="Ivanova N."/>
            <person name="Pagani I."/>
            <person name="Mavromatis K."/>
            <person name="Ovchinnikova G."/>
            <person name="Pati A."/>
            <person name="Chen A."/>
            <person name="Palaniappan K."/>
            <person name="Hauser L."/>
            <person name="Chang Y.J."/>
            <person name="Jeffries C.D."/>
            <person name="Detter J.C."/>
            <person name="Han C."/>
            <person name="Rohde M."/>
            <person name="Brambilla E."/>
            <person name="Goker M."/>
            <person name="Woyke T."/>
            <person name="Bristow J."/>
            <person name="Eisen J.A."/>
            <person name="Markowitz V."/>
            <person name="Hugenholtz P."/>
            <person name="Kyrpides N.C."/>
            <person name="Klenk H.P."/>
            <person name="Land M."/>
        </authorList>
    </citation>
    <scope>NUCLEOTIDE SEQUENCE [LARGE SCALE GENOMIC DNA]</scope>
    <source>
        <strain evidence="3">ATCC 33931 / DSM 2075 / LMG 7858 / VKM B-1802 / 2st14</strain>
    </source>
</reference>
<organism evidence="2 3">
    <name type="scientific">Desulfarculus baarsii (strain ATCC 33931 / DSM 2075 / LMG 7858 / VKM B-1802 / 2st14)</name>
    <dbReference type="NCBI Taxonomy" id="644282"/>
    <lineage>
        <taxon>Bacteria</taxon>
        <taxon>Pseudomonadati</taxon>
        <taxon>Thermodesulfobacteriota</taxon>
        <taxon>Desulfarculia</taxon>
        <taxon>Desulfarculales</taxon>
        <taxon>Desulfarculaceae</taxon>
        <taxon>Desulfarculus</taxon>
    </lineage>
</organism>
<evidence type="ECO:0000313" key="3">
    <source>
        <dbReference type="Proteomes" id="UP000009047"/>
    </source>
</evidence>
<dbReference type="RefSeq" id="WP_013259128.1">
    <property type="nucleotide sequence ID" value="NC_014365.1"/>
</dbReference>
<protein>
    <submittedName>
        <fullName evidence="2">Uncharacterized protein</fullName>
    </submittedName>
</protein>
<dbReference type="KEGG" id="dbr:Deba_2327"/>
<dbReference type="InterPro" id="IPR038610">
    <property type="entry name" value="FliK-like_C_sf"/>
</dbReference>
<dbReference type="STRING" id="644282.Deba_2327"/>
<evidence type="ECO:0000256" key="1">
    <source>
        <dbReference type="SAM" id="MobiDB-lite"/>
    </source>
</evidence>
<feature type="region of interest" description="Disordered" evidence="1">
    <location>
        <begin position="1"/>
        <end position="28"/>
    </location>
</feature>